<dbReference type="GO" id="GO:0005737">
    <property type="term" value="C:cytoplasm"/>
    <property type="evidence" value="ECO:0007669"/>
    <property type="project" value="TreeGrafter"/>
</dbReference>
<gene>
    <name evidence="7" type="ORF">ILUMI_21458</name>
</gene>
<evidence type="ECO:0000256" key="1">
    <source>
        <dbReference type="ARBA" id="ARBA00004123"/>
    </source>
</evidence>
<evidence type="ECO:0000256" key="2">
    <source>
        <dbReference type="ARBA" id="ARBA00005991"/>
    </source>
</evidence>
<comment type="caution">
    <text evidence="7">The sequence shown here is derived from an EMBL/GenBank/DDBJ whole genome shotgun (WGS) entry which is preliminary data.</text>
</comment>
<dbReference type="GO" id="GO:0003729">
    <property type="term" value="F:mRNA binding"/>
    <property type="evidence" value="ECO:0007669"/>
    <property type="project" value="TreeGrafter"/>
</dbReference>
<dbReference type="GO" id="GO:0000184">
    <property type="term" value="P:nuclear-transcribed mRNA catabolic process, nonsense-mediated decay"/>
    <property type="evidence" value="ECO:0007669"/>
    <property type="project" value="UniProtKB-KW"/>
</dbReference>
<dbReference type="Gene3D" id="3.30.70.330">
    <property type="match status" value="1"/>
</dbReference>
<proteinExistence type="inferred from homology"/>
<dbReference type="OrthoDB" id="18087at2759"/>
<dbReference type="PANTHER" id="PTHR13112">
    <property type="entry name" value="UPF3 REGULATOR OF NONSENSE TRANSCRIPTS-LIKE PROTEIN"/>
    <property type="match status" value="1"/>
</dbReference>
<feature type="compositionally biased region" description="Basic and acidic residues" evidence="5">
    <location>
        <begin position="301"/>
        <end position="412"/>
    </location>
</feature>
<dbReference type="InterPro" id="IPR035979">
    <property type="entry name" value="RBD_domain_sf"/>
</dbReference>
<feature type="compositionally biased region" description="Basic and acidic residues" evidence="5">
    <location>
        <begin position="280"/>
        <end position="290"/>
    </location>
</feature>
<feature type="compositionally biased region" description="Polar residues" evidence="5">
    <location>
        <begin position="488"/>
        <end position="497"/>
    </location>
</feature>
<dbReference type="InterPro" id="IPR039722">
    <property type="entry name" value="Upf3"/>
</dbReference>
<evidence type="ECO:0000259" key="6">
    <source>
        <dbReference type="Pfam" id="PF03467"/>
    </source>
</evidence>
<feature type="domain" description="UPF3" evidence="6">
    <location>
        <begin position="31"/>
        <end position="184"/>
    </location>
</feature>
<reference evidence="7" key="1">
    <citation type="submission" date="2019-08" db="EMBL/GenBank/DDBJ databases">
        <title>The genome of the North American firefly Photinus pyralis.</title>
        <authorList>
            <consortium name="Photinus pyralis genome working group"/>
            <person name="Fallon T.R."/>
            <person name="Sander Lower S.E."/>
            <person name="Weng J.-K."/>
        </authorList>
    </citation>
    <scope>NUCLEOTIDE SEQUENCE</scope>
    <source>
        <strain evidence="7">TRF0915ILg1</strain>
        <tissue evidence="7">Whole body</tissue>
    </source>
</reference>
<dbReference type="InterPro" id="IPR012677">
    <property type="entry name" value="Nucleotide-bd_a/b_plait_sf"/>
</dbReference>
<feature type="compositionally biased region" description="Basic and acidic residues" evidence="5">
    <location>
        <begin position="10"/>
        <end position="30"/>
    </location>
</feature>
<accession>A0A8K0CGA7</accession>
<evidence type="ECO:0000256" key="4">
    <source>
        <dbReference type="ARBA" id="ARBA00023242"/>
    </source>
</evidence>
<keyword evidence="4" id="KW-0539">Nucleus</keyword>
<dbReference type="PANTHER" id="PTHR13112:SF0">
    <property type="entry name" value="FI21285P1"/>
    <property type="match status" value="1"/>
</dbReference>
<sequence>MAVSDTNTQETEKPNTKETTKPKEKKERPFTKVVVRRLPPSMDQDSFIMQVSPLPDYDYMYTVKGDASLGENSFSRAYINFTNAGDVFLFKEKFDNYVFLDQKGHEYPAVVEFASFQKIPRKRKPRPDPKCATIESDPYYMEFLESLKEQPNQDEKPEFSYQFTSENKEEVTSTPLLDYIKQKRIDKQRIREERREERRRKELERKKLREDERKRHEHKSPGKTIVKPSASSRPVKSSTSAAALDSVKEEVSEKTDSKGKTDDEKDDSLSEKNVSPAPATHREHKYDDKKHFLKSKPRYMSRSEKLEFSDRRNEYKRREDYREKEYRSRRFDDYKKDIETKETPRKAKKYSEKREERRNEAKKAEQKKIEEALEKSKSKADHESNVEEKSKHEDLAINIKDEENVKVEKSDVKAQSVENKADNSETELQQTFANEDFQDIKTEKEGRSKSKEHDPRVQRRIRNKDRPTMAIYQPGMLSKRKTVDTTDPDNSGGSKTS</sequence>
<dbReference type="AlphaFoldDB" id="A0A8K0CGA7"/>
<dbReference type="InterPro" id="IPR005120">
    <property type="entry name" value="UPF3_dom"/>
</dbReference>
<dbReference type="FunFam" id="3.30.70.330:FF:000717">
    <property type="entry name" value="regulator of nonsense transcripts 3B"/>
    <property type="match status" value="1"/>
</dbReference>
<feature type="region of interest" description="Disordered" evidence="5">
    <location>
        <begin position="206"/>
        <end position="497"/>
    </location>
</feature>
<dbReference type="EMBL" id="VTPC01090141">
    <property type="protein sequence ID" value="KAF2884732.1"/>
    <property type="molecule type" value="Genomic_DNA"/>
</dbReference>
<comment type="similarity">
    <text evidence="2">Belongs to the RENT3 family.</text>
</comment>
<dbReference type="GO" id="GO:0045727">
    <property type="term" value="P:positive regulation of translation"/>
    <property type="evidence" value="ECO:0007669"/>
    <property type="project" value="TreeGrafter"/>
</dbReference>
<name>A0A8K0CGA7_IGNLU</name>
<evidence type="ECO:0000256" key="3">
    <source>
        <dbReference type="ARBA" id="ARBA00023161"/>
    </source>
</evidence>
<keyword evidence="8" id="KW-1185">Reference proteome</keyword>
<evidence type="ECO:0000313" key="7">
    <source>
        <dbReference type="EMBL" id="KAF2884732.1"/>
    </source>
</evidence>
<feature type="compositionally biased region" description="Basic and acidic residues" evidence="5">
    <location>
        <begin position="246"/>
        <end position="270"/>
    </location>
</feature>
<evidence type="ECO:0000313" key="8">
    <source>
        <dbReference type="Proteomes" id="UP000801492"/>
    </source>
</evidence>
<evidence type="ECO:0000256" key="5">
    <source>
        <dbReference type="SAM" id="MobiDB-lite"/>
    </source>
</evidence>
<dbReference type="Pfam" id="PF03467">
    <property type="entry name" value="Smg4_UPF3"/>
    <property type="match status" value="1"/>
</dbReference>
<dbReference type="CDD" id="cd12455">
    <property type="entry name" value="RRM_like_Smg4_UPF3"/>
    <property type="match status" value="1"/>
</dbReference>
<comment type="subcellular location">
    <subcellularLocation>
        <location evidence="1">Nucleus</location>
    </subcellularLocation>
</comment>
<keyword evidence="3" id="KW-0866">Nonsense-mediated mRNA decay</keyword>
<feature type="compositionally biased region" description="Basic and acidic residues" evidence="5">
    <location>
        <begin position="438"/>
        <end position="457"/>
    </location>
</feature>
<dbReference type="SUPFAM" id="SSF54928">
    <property type="entry name" value="RNA-binding domain, RBD"/>
    <property type="match status" value="1"/>
</dbReference>
<feature type="compositionally biased region" description="Polar residues" evidence="5">
    <location>
        <begin position="229"/>
        <end position="241"/>
    </location>
</feature>
<protein>
    <recommendedName>
        <fullName evidence="6">UPF3 domain-containing protein</fullName>
    </recommendedName>
</protein>
<dbReference type="Proteomes" id="UP000801492">
    <property type="component" value="Unassembled WGS sequence"/>
</dbReference>
<organism evidence="7 8">
    <name type="scientific">Ignelater luminosus</name>
    <name type="common">Cucubano</name>
    <name type="synonym">Pyrophorus luminosus</name>
    <dbReference type="NCBI Taxonomy" id="2038154"/>
    <lineage>
        <taxon>Eukaryota</taxon>
        <taxon>Metazoa</taxon>
        <taxon>Ecdysozoa</taxon>
        <taxon>Arthropoda</taxon>
        <taxon>Hexapoda</taxon>
        <taxon>Insecta</taxon>
        <taxon>Pterygota</taxon>
        <taxon>Neoptera</taxon>
        <taxon>Endopterygota</taxon>
        <taxon>Coleoptera</taxon>
        <taxon>Polyphaga</taxon>
        <taxon>Elateriformia</taxon>
        <taxon>Elateroidea</taxon>
        <taxon>Elateridae</taxon>
        <taxon>Agrypninae</taxon>
        <taxon>Pyrophorini</taxon>
        <taxon>Ignelater</taxon>
    </lineage>
</organism>
<dbReference type="GO" id="GO:0005730">
    <property type="term" value="C:nucleolus"/>
    <property type="evidence" value="ECO:0007669"/>
    <property type="project" value="TreeGrafter"/>
</dbReference>
<feature type="region of interest" description="Disordered" evidence="5">
    <location>
        <begin position="1"/>
        <end position="31"/>
    </location>
</feature>